<accession>A0A665X8E3</accession>
<dbReference type="GO" id="GO:0000149">
    <property type="term" value="F:SNARE binding"/>
    <property type="evidence" value="ECO:0007669"/>
    <property type="project" value="TreeGrafter"/>
</dbReference>
<dbReference type="GO" id="GO:0006887">
    <property type="term" value="P:exocytosis"/>
    <property type="evidence" value="ECO:0007669"/>
    <property type="project" value="InterPro"/>
</dbReference>
<sequence>FPDVLQEFSFFCVLVLTGTPPESDFVEQQLEQLSRGLIIREEQLFCQDSPSEEEDQLLKDLEDLKLRMWLAIHDTFSCSSTEQLDVLRSAMAAIQLQEVQDQRWADRPESRFPVWRPLKLIRTHNSLLQKMVESRLTEAAEDELNPDSWVHDLQVCRLGKRVRDDLLTVARIVKDCYPPQMDILNIYAAFYHQSFSARLTELAASGLETDDCSYLLFWVNHYYPHEILQHEDLVGKIKTRCLNTALKKEEDSWLSGNKPELIDTYFFSPLAVDVIQQVSGAIDVSDTCDVCSSYRKSLEELLRGNHGNIASVIKAHLVCEEQFRDYITGQTGNLSEQQSHHCLETLTALRDCGYRYFTCPIHVQLKVCYNDLWTPAWLDGSLPVVSSLLDCLSQQLRDLADLRLDSRQSLLSVIHEELVLQYFKRMLKTRMKSKEQQVCGAERMKEDARMINDFFREEGCSQSLWFSEVLCSIAEVLCLQDPGSVQLEMVSLARRFPDFRYTHKSGVWSRTGFQAK</sequence>
<dbReference type="PANTHER" id="PTHR21292:SF4">
    <property type="entry name" value="TUMOR NECROSIS FACTOR ALPHA-INDUCED PROTEIN 2"/>
    <property type="match status" value="1"/>
</dbReference>
<reference evidence="2" key="1">
    <citation type="submission" date="2021-04" db="EMBL/GenBank/DDBJ databases">
        <authorList>
            <consortium name="Wellcome Sanger Institute Data Sharing"/>
        </authorList>
    </citation>
    <scope>NUCLEOTIDE SEQUENCE [LARGE SCALE GENOMIC DNA]</scope>
</reference>
<protein>
    <recommendedName>
        <fullName evidence="4">Tumor necrosis factor, alpha-induced protein 2b</fullName>
    </recommendedName>
</protein>
<dbReference type="Pfam" id="PF06046">
    <property type="entry name" value="Sec6"/>
    <property type="match status" value="2"/>
</dbReference>
<dbReference type="Gene3D" id="1.10.357.70">
    <property type="entry name" value="Exocyst complex component Sec6, C-terminal domain"/>
    <property type="match status" value="1"/>
</dbReference>
<dbReference type="GO" id="GO:0000145">
    <property type="term" value="C:exocyst"/>
    <property type="evidence" value="ECO:0007669"/>
    <property type="project" value="InterPro"/>
</dbReference>
<evidence type="ECO:0000313" key="2">
    <source>
        <dbReference type="Ensembl" id="ENSENLP00000052633.1"/>
    </source>
</evidence>
<comment type="similarity">
    <text evidence="1">Belongs to the SEC6 family.</text>
</comment>
<dbReference type="PANTHER" id="PTHR21292">
    <property type="entry name" value="EXOCYST COMPLEX COMPONENT SEC6-RELATED"/>
    <property type="match status" value="1"/>
</dbReference>
<evidence type="ECO:0000313" key="3">
    <source>
        <dbReference type="Proteomes" id="UP000472264"/>
    </source>
</evidence>
<organism evidence="2 3">
    <name type="scientific">Echeneis naucrates</name>
    <name type="common">Live sharksucker</name>
    <dbReference type="NCBI Taxonomy" id="173247"/>
    <lineage>
        <taxon>Eukaryota</taxon>
        <taxon>Metazoa</taxon>
        <taxon>Chordata</taxon>
        <taxon>Craniata</taxon>
        <taxon>Vertebrata</taxon>
        <taxon>Euteleostomi</taxon>
        <taxon>Actinopterygii</taxon>
        <taxon>Neopterygii</taxon>
        <taxon>Teleostei</taxon>
        <taxon>Neoteleostei</taxon>
        <taxon>Acanthomorphata</taxon>
        <taxon>Carangaria</taxon>
        <taxon>Carangiformes</taxon>
        <taxon>Echeneidae</taxon>
        <taxon>Echeneis</taxon>
    </lineage>
</organism>
<evidence type="ECO:0008006" key="4">
    <source>
        <dbReference type="Google" id="ProtNLM"/>
    </source>
</evidence>
<dbReference type="OMA" id="KPACRQS"/>
<evidence type="ECO:0000256" key="1">
    <source>
        <dbReference type="ARBA" id="ARBA00009447"/>
    </source>
</evidence>
<dbReference type="InterPro" id="IPR010326">
    <property type="entry name" value="EXOC3/Sec6"/>
</dbReference>
<name>A0A665X8E3_ECHNA</name>
<dbReference type="InterPro" id="IPR042532">
    <property type="entry name" value="EXOC3/Sec6_C"/>
</dbReference>
<dbReference type="GO" id="GO:0051601">
    <property type="term" value="P:exocyst localization"/>
    <property type="evidence" value="ECO:0007669"/>
    <property type="project" value="TreeGrafter"/>
</dbReference>
<reference evidence="2" key="2">
    <citation type="submission" date="2025-08" db="UniProtKB">
        <authorList>
            <consortium name="Ensembl"/>
        </authorList>
    </citation>
    <scope>IDENTIFICATION</scope>
</reference>
<dbReference type="InParanoid" id="A0A665X8E3"/>
<dbReference type="AlphaFoldDB" id="A0A665X8E3"/>
<proteinExistence type="inferred from homology"/>
<dbReference type="Ensembl" id="ENSENLT00000053902.1">
    <property type="protein sequence ID" value="ENSENLP00000052633.1"/>
    <property type="gene ID" value="ENSENLG00000022001.1"/>
</dbReference>
<keyword evidence="3" id="KW-1185">Reference proteome</keyword>
<reference evidence="2" key="3">
    <citation type="submission" date="2025-09" db="UniProtKB">
        <authorList>
            <consortium name="Ensembl"/>
        </authorList>
    </citation>
    <scope>IDENTIFICATION</scope>
</reference>
<dbReference type="Proteomes" id="UP000472264">
    <property type="component" value="Chromosome 24"/>
</dbReference>